<keyword evidence="3" id="KW-0227">DNA damage</keyword>
<dbReference type="RefSeq" id="WP_193906403.1">
    <property type="nucleotide sequence ID" value="NZ_JADEXG010000018.1"/>
</dbReference>
<dbReference type="Gene3D" id="1.10.1670.10">
    <property type="entry name" value="Helix-hairpin-Helix base-excision DNA repair enzymes (C-terminal)"/>
    <property type="match status" value="1"/>
</dbReference>
<dbReference type="GO" id="GO:0006307">
    <property type="term" value="P:DNA alkylation repair"/>
    <property type="evidence" value="ECO:0007669"/>
    <property type="project" value="TreeGrafter"/>
</dbReference>
<reference evidence="6" key="1">
    <citation type="submission" date="2020-10" db="EMBL/GenBank/DDBJ databases">
        <authorList>
            <person name="Castelo-Branco R."/>
            <person name="Eusebio N."/>
            <person name="Adriana R."/>
            <person name="Vieira A."/>
            <person name="Brugerolle De Fraissinette N."/>
            <person name="Rezende De Castro R."/>
            <person name="Schneider M.P."/>
            <person name="Vasconcelos V."/>
            <person name="Leao P.N."/>
        </authorList>
    </citation>
    <scope>NUCLEOTIDE SEQUENCE</scope>
    <source>
        <strain evidence="6">LEGE 07310</strain>
    </source>
</reference>
<dbReference type="SUPFAM" id="SSF48150">
    <property type="entry name" value="DNA-glycosylase"/>
    <property type="match status" value="1"/>
</dbReference>
<dbReference type="GO" id="GO:0032131">
    <property type="term" value="F:alkylated DNA binding"/>
    <property type="evidence" value="ECO:0007669"/>
    <property type="project" value="TreeGrafter"/>
</dbReference>
<dbReference type="GO" id="GO:0005737">
    <property type="term" value="C:cytoplasm"/>
    <property type="evidence" value="ECO:0007669"/>
    <property type="project" value="TreeGrafter"/>
</dbReference>
<dbReference type="AlphaFoldDB" id="A0A8J7A6E2"/>
<dbReference type="CDD" id="cd00056">
    <property type="entry name" value="ENDO3c"/>
    <property type="match status" value="1"/>
</dbReference>
<keyword evidence="7" id="KW-1185">Reference proteome</keyword>
<dbReference type="GO" id="GO:0032993">
    <property type="term" value="C:protein-DNA complex"/>
    <property type="evidence" value="ECO:0007669"/>
    <property type="project" value="TreeGrafter"/>
</dbReference>
<dbReference type="Gene3D" id="1.10.340.30">
    <property type="entry name" value="Hypothetical protein, domain 2"/>
    <property type="match status" value="1"/>
</dbReference>
<dbReference type="GO" id="GO:0006285">
    <property type="term" value="P:base-excision repair, AP site formation"/>
    <property type="evidence" value="ECO:0007669"/>
    <property type="project" value="TreeGrafter"/>
</dbReference>
<dbReference type="GO" id="GO:0043916">
    <property type="term" value="F:DNA-7-methylguanine glycosylase activity"/>
    <property type="evidence" value="ECO:0007669"/>
    <property type="project" value="TreeGrafter"/>
</dbReference>
<comment type="catalytic activity">
    <reaction evidence="1">
        <text>Hydrolysis of alkylated DNA, releasing 3-methyladenine, 3-methylguanine, 7-methylguanine and 7-methyladenine.</text>
        <dbReference type="EC" id="3.2.2.21"/>
    </reaction>
</comment>
<evidence type="ECO:0000259" key="5">
    <source>
        <dbReference type="SMART" id="SM00478"/>
    </source>
</evidence>
<evidence type="ECO:0000313" key="6">
    <source>
        <dbReference type="EMBL" id="MBE9077537.1"/>
    </source>
</evidence>
<dbReference type="InterPro" id="IPR011257">
    <property type="entry name" value="DNA_glycosylase"/>
</dbReference>
<gene>
    <name evidence="6" type="ORF">IQ241_09530</name>
</gene>
<evidence type="ECO:0000256" key="2">
    <source>
        <dbReference type="ARBA" id="ARBA00012000"/>
    </source>
</evidence>
<evidence type="ECO:0000313" key="7">
    <source>
        <dbReference type="Proteomes" id="UP000636505"/>
    </source>
</evidence>
<evidence type="ECO:0000256" key="4">
    <source>
        <dbReference type="ARBA" id="ARBA00023204"/>
    </source>
</evidence>
<organism evidence="6 7">
    <name type="scientific">Vasconcelosia minhoensis LEGE 07310</name>
    <dbReference type="NCBI Taxonomy" id="915328"/>
    <lineage>
        <taxon>Bacteria</taxon>
        <taxon>Bacillati</taxon>
        <taxon>Cyanobacteriota</taxon>
        <taxon>Cyanophyceae</taxon>
        <taxon>Nodosilineales</taxon>
        <taxon>Cymatolegaceae</taxon>
        <taxon>Vasconcelosia</taxon>
        <taxon>Vasconcelosia minhoensis</taxon>
    </lineage>
</organism>
<name>A0A8J7A6E2_9CYAN</name>
<dbReference type="PANTHER" id="PTHR43003:SF5">
    <property type="entry name" value="DNA-3-METHYLADENINE GLYCOSYLASE"/>
    <property type="match status" value="1"/>
</dbReference>
<accession>A0A8J7A6E2</accession>
<sequence length="152" mass="17233">MAATIHGRFLALYPSQAPTAADILHTPEQTLRQAGLSRSKVSYVRDLAAKVQSGLPTLEQLATQDDDAIIQILTQVKGIGRWSAQMLLIFRLQRQDVWPTDDQGIRNALQRLYQLEEPPSKAETERCGQPWQPYRSIAAWYLWRSLAMADWG</sequence>
<dbReference type="Proteomes" id="UP000636505">
    <property type="component" value="Unassembled WGS sequence"/>
</dbReference>
<dbReference type="Pfam" id="PF00730">
    <property type="entry name" value="HhH-GPD"/>
    <property type="match status" value="1"/>
</dbReference>
<feature type="domain" description="HhH-GPD" evidence="5">
    <location>
        <begin position="2"/>
        <end position="147"/>
    </location>
</feature>
<dbReference type="InterPro" id="IPR051912">
    <property type="entry name" value="Alkylbase_DNA_Glycosylase/TA"/>
</dbReference>
<evidence type="ECO:0000256" key="1">
    <source>
        <dbReference type="ARBA" id="ARBA00000086"/>
    </source>
</evidence>
<dbReference type="EMBL" id="JADEXG010000018">
    <property type="protein sequence ID" value="MBE9077537.1"/>
    <property type="molecule type" value="Genomic_DNA"/>
</dbReference>
<dbReference type="EC" id="3.2.2.21" evidence="2"/>
<protein>
    <recommendedName>
        <fullName evidence="2">DNA-3-methyladenine glycosylase II</fullName>
        <ecNumber evidence="2">3.2.2.21</ecNumber>
    </recommendedName>
</protein>
<dbReference type="GO" id="GO:0008725">
    <property type="term" value="F:DNA-3-methyladenine glycosylase activity"/>
    <property type="evidence" value="ECO:0007669"/>
    <property type="project" value="TreeGrafter"/>
</dbReference>
<dbReference type="InterPro" id="IPR003265">
    <property type="entry name" value="HhH-GPD_domain"/>
</dbReference>
<proteinExistence type="predicted"/>
<dbReference type="PANTHER" id="PTHR43003">
    <property type="entry name" value="DNA-3-METHYLADENINE GLYCOSYLASE"/>
    <property type="match status" value="1"/>
</dbReference>
<keyword evidence="4" id="KW-0234">DNA repair</keyword>
<comment type="caution">
    <text evidence="6">The sequence shown here is derived from an EMBL/GenBank/DDBJ whole genome shotgun (WGS) entry which is preliminary data.</text>
</comment>
<dbReference type="InterPro" id="IPR023170">
    <property type="entry name" value="HhH_base_excis_C"/>
</dbReference>
<dbReference type="SMART" id="SM00478">
    <property type="entry name" value="ENDO3c"/>
    <property type="match status" value="1"/>
</dbReference>
<evidence type="ECO:0000256" key="3">
    <source>
        <dbReference type="ARBA" id="ARBA00022763"/>
    </source>
</evidence>